<keyword evidence="3" id="KW-1185">Reference proteome</keyword>
<evidence type="ECO:0000256" key="1">
    <source>
        <dbReference type="SAM" id="MobiDB-lite"/>
    </source>
</evidence>
<feature type="region of interest" description="Disordered" evidence="1">
    <location>
        <begin position="1"/>
        <end position="20"/>
    </location>
</feature>
<reference evidence="2 3" key="1">
    <citation type="submission" date="2014-04" db="EMBL/GenBank/DDBJ databases">
        <authorList>
            <consortium name="DOE Joint Genome Institute"/>
            <person name="Kuo A."/>
            <person name="Zuccaro A."/>
            <person name="Kohler A."/>
            <person name="Nagy L.G."/>
            <person name="Floudas D."/>
            <person name="Copeland A."/>
            <person name="Barry K.W."/>
            <person name="Cichocki N."/>
            <person name="Veneault-Fourrey C."/>
            <person name="LaButti K."/>
            <person name="Lindquist E.A."/>
            <person name="Lipzen A."/>
            <person name="Lundell T."/>
            <person name="Morin E."/>
            <person name="Murat C."/>
            <person name="Sun H."/>
            <person name="Tunlid A."/>
            <person name="Henrissat B."/>
            <person name="Grigoriev I.V."/>
            <person name="Hibbett D.S."/>
            <person name="Martin F."/>
            <person name="Nordberg H.P."/>
            <person name="Cantor M.N."/>
            <person name="Hua S.X."/>
        </authorList>
    </citation>
    <scope>NUCLEOTIDE SEQUENCE [LARGE SCALE GENOMIC DNA]</scope>
    <source>
        <strain evidence="2 3">MAFF 305830</strain>
    </source>
</reference>
<gene>
    <name evidence="2" type="ORF">M408DRAFT_330372</name>
</gene>
<accession>A0A0C3B5L1</accession>
<organism evidence="2 3">
    <name type="scientific">Serendipita vermifera MAFF 305830</name>
    <dbReference type="NCBI Taxonomy" id="933852"/>
    <lineage>
        <taxon>Eukaryota</taxon>
        <taxon>Fungi</taxon>
        <taxon>Dikarya</taxon>
        <taxon>Basidiomycota</taxon>
        <taxon>Agaricomycotina</taxon>
        <taxon>Agaricomycetes</taxon>
        <taxon>Sebacinales</taxon>
        <taxon>Serendipitaceae</taxon>
        <taxon>Serendipita</taxon>
    </lineage>
</organism>
<protein>
    <submittedName>
        <fullName evidence="2">Uncharacterized protein</fullName>
    </submittedName>
</protein>
<feature type="compositionally biased region" description="Basic residues" evidence="1">
    <location>
        <begin position="98"/>
        <end position="107"/>
    </location>
</feature>
<dbReference type="Proteomes" id="UP000054097">
    <property type="component" value="Unassembled WGS sequence"/>
</dbReference>
<dbReference type="EMBL" id="KN824303">
    <property type="protein sequence ID" value="KIM26761.1"/>
    <property type="molecule type" value="Genomic_DNA"/>
</dbReference>
<proteinExistence type="predicted"/>
<feature type="region of interest" description="Disordered" evidence="1">
    <location>
        <begin position="86"/>
        <end position="107"/>
    </location>
</feature>
<feature type="compositionally biased region" description="Low complexity" evidence="1">
    <location>
        <begin position="1"/>
        <end position="19"/>
    </location>
</feature>
<dbReference type="AlphaFoldDB" id="A0A0C3B5L1"/>
<evidence type="ECO:0000313" key="2">
    <source>
        <dbReference type="EMBL" id="KIM26761.1"/>
    </source>
</evidence>
<evidence type="ECO:0000313" key="3">
    <source>
        <dbReference type="Proteomes" id="UP000054097"/>
    </source>
</evidence>
<sequence length="107" mass="12594">MSYYSSASHSSRGSGSYYGAPRIVRVPSGYPMGGISYYSAYHPSSHHGQYPPYYSQPYGYGKQHTPYGYPQTIPSGYHRSYHHYDPRDDYDYEPYGSRRSHYRRRYY</sequence>
<reference evidence="3" key="2">
    <citation type="submission" date="2015-01" db="EMBL/GenBank/DDBJ databases">
        <title>Evolutionary Origins and Diversification of the Mycorrhizal Mutualists.</title>
        <authorList>
            <consortium name="DOE Joint Genome Institute"/>
            <consortium name="Mycorrhizal Genomics Consortium"/>
            <person name="Kohler A."/>
            <person name="Kuo A."/>
            <person name="Nagy L.G."/>
            <person name="Floudas D."/>
            <person name="Copeland A."/>
            <person name="Barry K.W."/>
            <person name="Cichocki N."/>
            <person name="Veneault-Fourrey C."/>
            <person name="LaButti K."/>
            <person name="Lindquist E.A."/>
            <person name="Lipzen A."/>
            <person name="Lundell T."/>
            <person name="Morin E."/>
            <person name="Murat C."/>
            <person name="Riley R."/>
            <person name="Ohm R."/>
            <person name="Sun H."/>
            <person name="Tunlid A."/>
            <person name="Henrissat B."/>
            <person name="Grigoriev I.V."/>
            <person name="Hibbett D.S."/>
            <person name="Martin F."/>
        </authorList>
    </citation>
    <scope>NUCLEOTIDE SEQUENCE [LARGE SCALE GENOMIC DNA]</scope>
    <source>
        <strain evidence="3">MAFF 305830</strain>
    </source>
</reference>
<name>A0A0C3B5L1_SERVB</name>
<dbReference type="HOGENOM" id="CLU_2211591_0_0_1"/>